<proteinExistence type="predicted"/>
<evidence type="ECO:0000256" key="1">
    <source>
        <dbReference type="SAM" id="MobiDB-lite"/>
    </source>
</evidence>
<evidence type="ECO:0000313" key="2">
    <source>
        <dbReference type="EMBL" id="KAJ7312504.1"/>
    </source>
</evidence>
<evidence type="ECO:0000313" key="3">
    <source>
        <dbReference type="Proteomes" id="UP001218218"/>
    </source>
</evidence>
<feature type="region of interest" description="Disordered" evidence="1">
    <location>
        <begin position="189"/>
        <end position="269"/>
    </location>
</feature>
<dbReference type="EMBL" id="JARIHO010000072">
    <property type="protein sequence ID" value="KAJ7312504.1"/>
    <property type="molecule type" value="Genomic_DNA"/>
</dbReference>
<protein>
    <recommendedName>
        <fullName evidence="4">CCHC-type domain-containing protein</fullName>
    </recommendedName>
</protein>
<accession>A0AAD6Z9K7</accession>
<evidence type="ECO:0008006" key="4">
    <source>
        <dbReference type="Google" id="ProtNLM"/>
    </source>
</evidence>
<organism evidence="2 3">
    <name type="scientific">Mycena albidolilacea</name>
    <dbReference type="NCBI Taxonomy" id="1033008"/>
    <lineage>
        <taxon>Eukaryota</taxon>
        <taxon>Fungi</taxon>
        <taxon>Dikarya</taxon>
        <taxon>Basidiomycota</taxon>
        <taxon>Agaricomycotina</taxon>
        <taxon>Agaricomycetes</taxon>
        <taxon>Agaricomycetidae</taxon>
        <taxon>Agaricales</taxon>
        <taxon>Marasmiineae</taxon>
        <taxon>Mycenaceae</taxon>
        <taxon>Mycena</taxon>
    </lineage>
</organism>
<reference evidence="2" key="1">
    <citation type="submission" date="2023-03" db="EMBL/GenBank/DDBJ databases">
        <title>Massive genome expansion in bonnet fungi (Mycena s.s.) driven by repeated elements and novel gene families across ecological guilds.</title>
        <authorList>
            <consortium name="Lawrence Berkeley National Laboratory"/>
            <person name="Harder C.B."/>
            <person name="Miyauchi S."/>
            <person name="Viragh M."/>
            <person name="Kuo A."/>
            <person name="Thoen E."/>
            <person name="Andreopoulos B."/>
            <person name="Lu D."/>
            <person name="Skrede I."/>
            <person name="Drula E."/>
            <person name="Henrissat B."/>
            <person name="Morin E."/>
            <person name="Kohler A."/>
            <person name="Barry K."/>
            <person name="LaButti K."/>
            <person name="Morin E."/>
            <person name="Salamov A."/>
            <person name="Lipzen A."/>
            <person name="Mereny Z."/>
            <person name="Hegedus B."/>
            <person name="Baldrian P."/>
            <person name="Stursova M."/>
            <person name="Weitz H."/>
            <person name="Taylor A."/>
            <person name="Grigoriev I.V."/>
            <person name="Nagy L.G."/>
            <person name="Martin F."/>
            <person name="Kauserud H."/>
        </authorList>
    </citation>
    <scope>NUCLEOTIDE SEQUENCE</scope>
    <source>
        <strain evidence="2">CBHHK002</strain>
    </source>
</reference>
<feature type="compositionally biased region" description="Low complexity" evidence="1">
    <location>
        <begin position="146"/>
        <end position="157"/>
    </location>
</feature>
<name>A0AAD6Z9K7_9AGAR</name>
<keyword evidence="3" id="KW-1185">Reference proteome</keyword>
<comment type="caution">
    <text evidence="2">The sequence shown here is derived from an EMBL/GenBank/DDBJ whole genome shotgun (WGS) entry which is preliminary data.</text>
</comment>
<gene>
    <name evidence="2" type="ORF">DFH08DRAFT_822238</name>
</gene>
<feature type="region of interest" description="Disordered" evidence="1">
    <location>
        <begin position="133"/>
        <end position="166"/>
    </location>
</feature>
<feature type="compositionally biased region" description="Polar residues" evidence="1">
    <location>
        <begin position="195"/>
        <end position="209"/>
    </location>
</feature>
<dbReference type="AlphaFoldDB" id="A0AAD6Z9K7"/>
<sequence length="320" mass="34241">MSHSLPPLGSSHASVPALTTSALIELFTKLLRALIAYLSPTSSHASQPPRRPFVCSYCSDPAHLIRHCPHVASDICVGICKRNAHGKVVLPSGLFVPHYIPGSNLRARITEYQRQSTTAALPILSPASAVVAAPTGPEHKHSTLRPTTEPIPISSPHTSPPPSLPALDVDEHRITEIQRELASLRTHDDAAPMSQPLQLPNTAPTSPIASRSPPHDLSSQTYHLPAASQRPTDIPGYAPPTARNFGLPPTPTHNLSVLPHTSNSTPPTTDLSFGYDIEPDVPYTFTLHEVLSFPPDIRSQILAAAATVDVFGASPRGEFV</sequence>
<dbReference type="Proteomes" id="UP001218218">
    <property type="component" value="Unassembled WGS sequence"/>
</dbReference>
<feature type="compositionally biased region" description="Polar residues" evidence="1">
    <location>
        <begin position="252"/>
        <end position="269"/>
    </location>
</feature>